<evidence type="ECO:0000313" key="2">
    <source>
        <dbReference type="EMBL" id="KAH7160682.1"/>
    </source>
</evidence>
<feature type="coiled-coil region" evidence="1">
    <location>
        <begin position="478"/>
        <end position="505"/>
    </location>
</feature>
<keyword evidence="1" id="KW-0175">Coiled coil</keyword>
<gene>
    <name evidence="2" type="ORF">EDB81DRAFT_323063</name>
</gene>
<dbReference type="Pfam" id="PF12796">
    <property type="entry name" value="Ank_2"/>
    <property type="match status" value="1"/>
</dbReference>
<accession>A0A9P9FE54</accession>
<dbReference type="SUPFAM" id="SSF48403">
    <property type="entry name" value="Ankyrin repeat"/>
    <property type="match status" value="1"/>
</dbReference>
<dbReference type="AlphaFoldDB" id="A0A9P9FE54"/>
<keyword evidence="3" id="KW-1185">Reference proteome</keyword>
<dbReference type="OrthoDB" id="4730014at2759"/>
<name>A0A9P9FE54_9HYPO</name>
<dbReference type="SMART" id="SM00248">
    <property type="entry name" value="ANK"/>
    <property type="match status" value="3"/>
</dbReference>
<evidence type="ECO:0000313" key="3">
    <source>
        <dbReference type="Proteomes" id="UP000738349"/>
    </source>
</evidence>
<dbReference type="InterPro" id="IPR036770">
    <property type="entry name" value="Ankyrin_rpt-contain_sf"/>
</dbReference>
<sequence length="528" mass="59833">MGGGTALDMFAWFFVSSIHRQTRTGIGHATYLQLVKDGGHFSRAVDGPKRKHPIYWFQNFKTEFRIFQQFAEQSEVHGGFTELIIAIIQQSESDFKREISRCDFNHVSPQNGLSAMHFAIYWPLALRELINAGANINCQDNYGRRPVHLAVACGQRESVETLIEADCSLFTPEYSNSLIQESLRNGRDFDQTTNLIVDALVNRHTRLVNLALSTLPDTSELKTRLVLGTVWETLAPQISEELTACNQRIPAALELDCDGEGVYDTAELHADIRLTMPLAERLWRGGFLRINEFSPLNGLTPMLQAWYSADFEMVSWFIDKGVSPYSKHRDAPISGLHLYAARLSYPGGYFQHQPEAIDTSPRFITQLMQEPSCCQDSCSCLCSVGGCSPLSTLVKQSCIFLRPNSSFDYQTIKFRSQVWCDKLLYRPEQHAHHVGQLLRALVFERSGFHHSCCRIGPLGHLARWGRSKSEVESQTLPKQSNLELQEELEQKLKECQDRMSKCQCALLWKPVCAVFHEQCKEVGSTTEI</sequence>
<proteinExistence type="predicted"/>
<dbReference type="InterPro" id="IPR002110">
    <property type="entry name" value="Ankyrin_rpt"/>
</dbReference>
<protein>
    <submittedName>
        <fullName evidence="2">Uncharacterized protein</fullName>
    </submittedName>
</protein>
<evidence type="ECO:0000256" key="1">
    <source>
        <dbReference type="SAM" id="Coils"/>
    </source>
</evidence>
<reference evidence="2" key="1">
    <citation type="journal article" date="2021" name="Nat. Commun.">
        <title>Genetic determinants of endophytism in the Arabidopsis root mycobiome.</title>
        <authorList>
            <person name="Mesny F."/>
            <person name="Miyauchi S."/>
            <person name="Thiergart T."/>
            <person name="Pickel B."/>
            <person name="Atanasova L."/>
            <person name="Karlsson M."/>
            <person name="Huettel B."/>
            <person name="Barry K.W."/>
            <person name="Haridas S."/>
            <person name="Chen C."/>
            <person name="Bauer D."/>
            <person name="Andreopoulos W."/>
            <person name="Pangilinan J."/>
            <person name="LaButti K."/>
            <person name="Riley R."/>
            <person name="Lipzen A."/>
            <person name="Clum A."/>
            <person name="Drula E."/>
            <person name="Henrissat B."/>
            <person name="Kohler A."/>
            <person name="Grigoriev I.V."/>
            <person name="Martin F.M."/>
            <person name="Hacquard S."/>
        </authorList>
    </citation>
    <scope>NUCLEOTIDE SEQUENCE</scope>
    <source>
        <strain evidence="2">MPI-CAGE-AT-0147</strain>
    </source>
</reference>
<dbReference type="Proteomes" id="UP000738349">
    <property type="component" value="Unassembled WGS sequence"/>
</dbReference>
<comment type="caution">
    <text evidence="2">The sequence shown here is derived from an EMBL/GenBank/DDBJ whole genome shotgun (WGS) entry which is preliminary data.</text>
</comment>
<dbReference type="EMBL" id="JAGMUV010000004">
    <property type="protein sequence ID" value="KAH7160682.1"/>
    <property type="molecule type" value="Genomic_DNA"/>
</dbReference>
<organism evidence="2 3">
    <name type="scientific">Dactylonectria macrodidyma</name>
    <dbReference type="NCBI Taxonomy" id="307937"/>
    <lineage>
        <taxon>Eukaryota</taxon>
        <taxon>Fungi</taxon>
        <taxon>Dikarya</taxon>
        <taxon>Ascomycota</taxon>
        <taxon>Pezizomycotina</taxon>
        <taxon>Sordariomycetes</taxon>
        <taxon>Hypocreomycetidae</taxon>
        <taxon>Hypocreales</taxon>
        <taxon>Nectriaceae</taxon>
        <taxon>Dactylonectria</taxon>
    </lineage>
</organism>
<dbReference type="Gene3D" id="1.25.40.20">
    <property type="entry name" value="Ankyrin repeat-containing domain"/>
    <property type="match status" value="1"/>
</dbReference>